<sequence>MFLRLRGCGELHQDTEDSARRVNIPISAHLDPTTMSDIAPLEFYCCRWPHFSHTSPSVVPSVPSQTKLLEACTTDGLKSSLPRSTLILPTRAR</sequence>
<proteinExistence type="predicted"/>
<comment type="caution">
    <text evidence="1">The sequence shown here is derived from an EMBL/GenBank/DDBJ whole genome shotgun (WGS) entry which is preliminary data.</text>
</comment>
<keyword evidence="2" id="KW-1185">Reference proteome</keyword>
<accession>A0A369J8S0</accession>
<dbReference type="EMBL" id="LUEZ02000132">
    <property type="protein sequence ID" value="RDB16143.1"/>
    <property type="molecule type" value="Genomic_DNA"/>
</dbReference>
<gene>
    <name evidence="1" type="ORF">Hypma_003363</name>
</gene>
<reference evidence="1" key="1">
    <citation type="submission" date="2018-04" db="EMBL/GenBank/DDBJ databases">
        <title>Whole genome sequencing of Hypsizygus marmoreus.</title>
        <authorList>
            <person name="Choi I.-G."/>
            <person name="Min B."/>
            <person name="Kim J.-G."/>
            <person name="Kim S."/>
            <person name="Oh Y.-L."/>
            <person name="Kong W.-S."/>
            <person name="Park H."/>
            <person name="Jeong J."/>
            <person name="Song E.-S."/>
        </authorList>
    </citation>
    <scope>NUCLEOTIDE SEQUENCE [LARGE SCALE GENOMIC DNA]</scope>
    <source>
        <strain evidence="1">51987-8</strain>
    </source>
</reference>
<dbReference type="Proteomes" id="UP000076154">
    <property type="component" value="Unassembled WGS sequence"/>
</dbReference>
<organism evidence="1 2">
    <name type="scientific">Hypsizygus marmoreus</name>
    <name type="common">White beech mushroom</name>
    <name type="synonym">Agaricus marmoreus</name>
    <dbReference type="NCBI Taxonomy" id="39966"/>
    <lineage>
        <taxon>Eukaryota</taxon>
        <taxon>Fungi</taxon>
        <taxon>Dikarya</taxon>
        <taxon>Basidiomycota</taxon>
        <taxon>Agaricomycotina</taxon>
        <taxon>Agaricomycetes</taxon>
        <taxon>Agaricomycetidae</taxon>
        <taxon>Agaricales</taxon>
        <taxon>Tricholomatineae</taxon>
        <taxon>Lyophyllaceae</taxon>
        <taxon>Hypsizygus</taxon>
    </lineage>
</organism>
<dbReference type="InParanoid" id="A0A369J8S0"/>
<evidence type="ECO:0000313" key="2">
    <source>
        <dbReference type="Proteomes" id="UP000076154"/>
    </source>
</evidence>
<protein>
    <submittedName>
        <fullName evidence="1">Uncharacterized protein</fullName>
    </submittedName>
</protein>
<evidence type="ECO:0000313" key="1">
    <source>
        <dbReference type="EMBL" id="RDB16143.1"/>
    </source>
</evidence>
<dbReference type="AlphaFoldDB" id="A0A369J8S0"/>
<name>A0A369J8S0_HYPMA</name>